<comment type="caution">
    <text evidence="9">The sequence shown here is derived from an EMBL/GenBank/DDBJ whole genome shotgun (WGS) entry which is preliminary data.</text>
</comment>
<name>A0A0R2CX93_9LACO</name>
<dbReference type="OrthoDB" id="9814256at2"/>
<dbReference type="PANTHER" id="PTHR42930">
    <property type="entry name" value="PHOSPHATE-SPECIFIC TRANSPORT SYSTEM ACCESSORY PROTEIN PHOU"/>
    <property type="match status" value="1"/>
</dbReference>
<evidence type="ECO:0000256" key="7">
    <source>
        <dbReference type="PIRNR" id="PIRNR003107"/>
    </source>
</evidence>
<keyword evidence="5 7" id="KW-0963">Cytoplasm</keyword>
<dbReference type="EMBL" id="AYZD01000018">
    <property type="protein sequence ID" value="KRM95866.1"/>
    <property type="molecule type" value="Genomic_DNA"/>
</dbReference>
<accession>A0A0R2CX93</accession>
<dbReference type="GO" id="GO:0005737">
    <property type="term" value="C:cytoplasm"/>
    <property type="evidence" value="ECO:0007669"/>
    <property type="project" value="UniProtKB-SubCell"/>
</dbReference>
<evidence type="ECO:0000256" key="5">
    <source>
        <dbReference type="ARBA" id="ARBA00022490"/>
    </source>
</evidence>
<dbReference type="NCBIfam" id="TIGR02135">
    <property type="entry name" value="phoU_full"/>
    <property type="match status" value="1"/>
</dbReference>
<evidence type="ECO:0000256" key="3">
    <source>
        <dbReference type="ARBA" id="ARBA00011738"/>
    </source>
</evidence>
<dbReference type="PANTHER" id="PTHR42930:SF3">
    <property type="entry name" value="PHOSPHATE-SPECIFIC TRANSPORT SYSTEM ACCESSORY PROTEIN PHOU"/>
    <property type="match status" value="1"/>
</dbReference>
<keyword evidence="10" id="KW-1185">Reference proteome</keyword>
<dbReference type="Pfam" id="PF01895">
    <property type="entry name" value="PhoU"/>
    <property type="match status" value="2"/>
</dbReference>
<dbReference type="Gene3D" id="1.20.58.220">
    <property type="entry name" value="Phosphate transport system protein phou homolog 2, domain 2"/>
    <property type="match status" value="1"/>
</dbReference>
<dbReference type="GO" id="GO:0030643">
    <property type="term" value="P:intracellular phosphate ion homeostasis"/>
    <property type="evidence" value="ECO:0007669"/>
    <property type="project" value="InterPro"/>
</dbReference>
<feature type="domain" description="PhoU" evidence="8">
    <location>
        <begin position="17"/>
        <end position="103"/>
    </location>
</feature>
<keyword evidence="6 7" id="KW-0592">Phosphate transport</keyword>
<dbReference type="InterPro" id="IPR038078">
    <property type="entry name" value="PhoU-like_sf"/>
</dbReference>
<organism evidence="9 10">
    <name type="scientific">Liquorilactobacillus aquaticus DSM 21051</name>
    <dbReference type="NCBI Taxonomy" id="1423725"/>
    <lineage>
        <taxon>Bacteria</taxon>
        <taxon>Bacillati</taxon>
        <taxon>Bacillota</taxon>
        <taxon>Bacilli</taxon>
        <taxon>Lactobacillales</taxon>
        <taxon>Lactobacillaceae</taxon>
        <taxon>Liquorilactobacillus</taxon>
    </lineage>
</organism>
<comment type="function">
    <text evidence="7">Plays a role in the regulation of phosphate uptake.</text>
</comment>
<dbReference type="Proteomes" id="UP000051015">
    <property type="component" value="Unassembled WGS sequence"/>
</dbReference>
<dbReference type="SUPFAM" id="SSF109755">
    <property type="entry name" value="PhoU-like"/>
    <property type="match status" value="1"/>
</dbReference>
<evidence type="ECO:0000256" key="1">
    <source>
        <dbReference type="ARBA" id="ARBA00004496"/>
    </source>
</evidence>
<evidence type="ECO:0000313" key="10">
    <source>
        <dbReference type="Proteomes" id="UP000051015"/>
    </source>
</evidence>
<gene>
    <name evidence="9" type="ORF">FC19_GL001345</name>
</gene>
<dbReference type="PIRSF" id="PIRSF003107">
    <property type="entry name" value="PhoU"/>
    <property type="match status" value="1"/>
</dbReference>
<comment type="similarity">
    <text evidence="2 7">Belongs to the PhoU family.</text>
</comment>
<dbReference type="PATRIC" id="fig|1423725.3.peg.1384"/>
<dbReference type="InterPro" id="IPR028366">
    <property type="entry name" value="PhoU"/>
</dbReference>
<evidence type="ECO:0000259" key="8">
    <source>
        <dbReference type="Pfam" id="PF01895"/>
    </source>
</evidence>
<comment type="subunit">
    <text evidence="3 7">Homodimer.</text>
</comment>
<sequence>MRDTFDKELNKLHVLFAEMGMMVNEAISHSVKAFSDHDNELAHEVILRDKKINECENELEKLTLELIALYQPVTTDLRDVITVLKASSDIERIGDHAVSISRATIKMKGTQRIPEIEVEIAKMGQMACIMVENVLDAYIKSDEEYAYQIADDDQKLDDALESIRKKCIKFMQNDPETIVSGSYYTLVATYLERIGDYVTNVCEWVVFLKKGKIIELNPSNKDER</sequence>
<protein>
    <recommendedName>
        <fullName evidence="7">Phosphate-specific transport system accessory protein PhoU</fullName>
    </recommendedName>
</protein>
<evidence type="ECO:0000256" key="2">
    <source>
        <dbReference type="ARBA" id="ARBA00008107"/>
    </source>
</evidence>
<dbReference type="GO" id="GO:0006817">
    <property type="term" value="P:phosphate ion transport"/>
    <property type="evidence" value="ECO:0007669"/>
    <property type="project" value="UniProtKB-KW"/>
</dbReference>
<evidence type="ECO:0000256" key="4">
    <source>
        <dbReference type="ARBA" id="ARBA00022448"/>
    </source>
</evidence>
<comment type="subcellular location">
    <subcellularLocation>
        <location evidence="1 7">Cytoplasm</location>
    </subcellularLocation>
</comment>
<evidence type="ECO:0000256" key="6">
    <source>
        <dbReference type="ARBA" id="ARBA00022592"/>
    </source>
</evidence>
<feature type="domain" description="PhoU" evidence="8">
    <location>
        <begin position="120"/>
        <end position="205"/>
    </location>
</feature>
<dbReference type="FunFam" id="1.20.58.220:FF:000004">
    <property type="entry name" value="Phosphate-specific transport system accessory protein PhoU"/>
    <property type="match status" value="1"/>
</dbReference>
<dbReference type="AlphaFoldDB" id="A0A0R2CX93"/>
<keyword evidence="4 7" id="KW-0813">Transport</keyword>
<dbReference type="GO" id="GO:0045936">
    <property type="term" value="P:negative regulation of phosphate metabolic process"/>
    <property type="evidence" value="ECO:0007669"/>
    <property type="project" value="InterPro"/>
</dbReference>
<dbReference type="RefSeq" id="WP_057876326.1">
    <property type="nucleotide sequence ID" value="NZ_AYZD01000018.1"/>
</dbReference>
<dbReference type="STRING" id="1423725.FC19_GL001345"/>
<dbReference type="InterPro" id="IPR026022">
    <property type="entry name" value="PhoU_dom"/>
</dbReference>
<reference evidence="9 10" key="1">
    <citation type="journal article" date="2015" name="Genome Announc.">
        <title>Expanding the biotechnology potential of lactobacilli through comparative genomics of 213 strains and associated genera.</title>
        <authorList>
            <person name="Sun Z."/>
            <person name="Harris H.M."/>
            <person name="McCann A."/>
            <person name="Guo C."/>
            <person name="Argimon S."/>
            <person name="Zhang W."/>
            <person name="Yang X."/>
            <person name="Jeffery I.B."/>
            <person name="Cooney J.C."/>
            <person name="Kagawa T.F."/>
            <person name="Liu W."/>
            <person name="Song Y."/>
            <person name="Salvetti E."/>
            <person name="Wrobel A."/>
            <person name="Rasinkangas P."/>
            <person name="Parkhill J."/>
            <person name="Rea M.C."/>
            <person name="O'Sullivan O."/>
            <person name="Ritari J."/>
            <person name="Douillard F.P."/>
            <person name="Paul Ross R."/>
            <person name="Yang R."/>
            <person name="Briner A.E."/>
            <person name="Felis G.E."/>
            <person name="de Vos W.M."/>
            <person name="Barrangou R."/>
            <person name="Klaenhammer T.R."/>
            <person name="Caufield P.W."/>
            <person name="Cui Y."/>
            <person name="Zhang H."/>
            <person name="O'Toole P.W."/>
        </authorList>
    </citation>
    <scope>NUCLEOTIDE SEQUENCE [LARGE SCALE GENOMIC DNA]</scope>
    <source>
        <strain evidence="9 10">DSM 21051</strain>
    </source>
</reference>
<evidence type="ECO:0000313" key="9">
    <source>
        <dbReference type="EMBL" id="KRM95866.1"/>
    </source>
</evidence>
<proteinExistence type="inferred from homology"/>